<feature type="region of interest" description="Disordered" evidence="1">
    <location>
        <begin position="147"/>
        <end position="166"/>
    </location>
</feature>
<sequence>MYLAESERRVRQQVQAYQPMWTSARPRRTNEEPASPRGLRSNAQKGRQKRKRAPRPSHRSRAVLLSRQVGTAPPSSETDSEDNVPLAKKLGIKFPSLQSRHSPPSGQDIDEGDCSDDNIPLAQLVGRRTGLGDVALKEVDQSKQADKGAIANHQLPPCTLRGSDVADGVKVDQGGALTIENKKDGPSVQEDAASPHLVHLPPGSHLSSLVELGQGNRVIADSDQRGTEGLHAIATGMAGILDNKVLPDGEVSSHEGTDIMAAGVSGTGEGNTMDGRLQSSQRAEGVHASSHNAPQAGGIDLACHLGQDVGRDQGPDLGHPDKSVAQPDICQGADTDPEACAADVSMLSVQATQQAHMGGGENGDAAPPSQGEPPESVSAGVPQFYEVVPDSYEDDGL</sequence>
<gene>
    <name evidence="2" type="ORF">OSTQU699_LOCUS370</name>
</gene>
<accession>A0A8S1IKB6</accession>
<feature type="compositionally biased region" description="Basic and acidic residues" evidence="1">
    <location>
        <begin position="1"/>
        <end position="10"/>
    </location>
</feature>
<keyword evidence="3" id="KW-1185">Reference proteome</keyword>
<feature type="region of interest" description="Disordered" evidence="1">
    <location>
        <begin position="1"/>
        <end position="119"/>
    </location>
</feature>
<dbReference type="Proteomes" id="UP000708148">
    <property type="component" value="Unassembled WGS sequence"/>
</dbReference>
<feature type="compositionally biased region" description="Basic residues" evidence="1">
    <location>
        <begin position="46"/>
        <end position="61"/>
    </location>
</feature>
<dbReference type="EMBL" id="CAJHUC010000291">
    <property type="protein sequence ID" value="CAD7695009.1"/>
    <property type="molecule type" value="Genomic_DNA"/>
</dbReference>
<evidence type="ECO:0000256" key="1">
    <source>
        <dbReference type="SAM" id="MobiDB-lite"/>
    </source>
</evidence>
<feature type="compositionally biased region" description="Basic and acidic residues" evidence="1">
    <location>
        <begin position="309"/>
        <end position="322"/>
    </location>
</feature>
<proteinExistence type="predicted"/>
<organism evidence="2 3">
    <name type="scientific">Ostreobium quekettii</name>
    <dbReference type="NCBI Taxonomy" id="121088"/>
    <lineage>
        <taxon>Eukaryota</taxon>
        <taxon>Viridiplantae</taxon>
        <taxon>Chlorophyta</taxon>
        <taxon>core chlorophytes</taxon>
        <taxon>Ulvophyceae</taxon>
        <taxon>TCBD clade</taxon>
        <taxon>Bryopsidales</taxon>
        <taxon>Ostreobineae</taxon>
        <taxon>Ostreobiaceae</taxon>
        <taxon>Ostreobium</taxon>
    </lineage>
</organism>
<evidence type="ECO:0000313" key="2">
    <source>
        <dbReference type="EMBL" id="CAD7695009.1"/>
    </source>
</evidence>
<dbReference type="AlphaFoldDB" id="A0A8S1IKB6"/>
<protein>
    <submittedName>
        <fullName evidence="2">Uncharacterized protein</fullName>
    </submittedName>
</protein>
<feature type="region of interest" description="Disordered" evidence="1">
    <location>
        <begin position="351"/>
        <end position="397"/>
    </location>
</feature>
<reference evidence="2" key="1">
    <citation type="submission" date="2020-12" db="EMBL/GenBank/DDBJ databases">
        <authorList>
            <person name="Iha C."/>
        </authorList>
    </citation>
    <scope>NUCLEOTIDE SEQUENCE</scope>
</reference>
<feature type="region of interest" description="Disordered" evidence="1">
    <location>
        <begin position="263"/>
        <end position="331"/>
    </location>
</feature>
<evidence type="ECO:0000313" key="3">
    <source>
        <dbReference type="Proteomes" id="UP000708148"/>
    </source>
</evidence>
<comment type="caution">
    <text evidence="2">The sequence shown here is derived from an EMBL/GenBank/DDBJ whole genome shotgun (WGS) entry which is preliminary data.</text>
</comment>
<name>A0A8S1IKB6_9CHLO</name>
<feature type="compositionally biased region" description="Polar residues" evidence="1">
    <location>
        <begin position="96"/>
        <end position="105"/>
    </location>
</feature>